<accession>A0A132NJC5</accession>
<name>A0A132NJC5_9ACTN</name>
<evidence type="ECO:0000256" key="4">
    <source>
        <dbReference type="ARBA" id="ARBA00023136"/>
    </source>
</evidence>
<dbReference type="InterPro" id="IPR003825">
    <property type="entry name" value="Colicin-V_CvpA"/>
</dbReference>
<dbReference type="Pfam" id="PF02674">
    <property type="entry name" value="Colicin_V"/>
    <property type="match status" value="1"/>
</dbReference>
<keyword evidence="3 5" id="KW-1133">Transmembrane helix</keyword>
<dbReference type="InterPro" id="IPR043504">
    <property type="entry name" value="Peptidase_S1_PA_chymotrypsin"/>
</dbReference>
<feature type="transmembrane region" description="Helical" evidence="5">
    <location>
        <begin position="61"/>
        <end position="81"/>
    </location>
</feature>
<organism evidence="6 7">
    <name type="scientific">Carbonactinospora thermoautotrophica</name>
    <dbReference type="NCBI Taxonomy" id="1469144"/>
    <lineage>
        <taxon>Bacteria</taxon>
        <taxon>Bacillati</taxon>
        <taxon>Actinomycetota</taxon>
        <taxon>Actinomycetes</taxon>
        <taxon>Kitasatosporales</taxon>
        <taxon>Carbonactinosporaceae</taxon>
        <taxon>Carbonactinospora</taxon>
    </lineage>
</organism>
<feature type="non-terminal residue" evidence="6">
    <location>
        <position position="249"/>
    </location>
</feature>
<dbReference type="PATRIC" id="fig|1469144.9.peg.4617"/>
<evidence type="ECO:0000256" key="5">
    <source>
        <dbReference type="SAM" id="Phobius"/>
    </source>
</evidence>
<evidence type="ECO:0000313" key="6">
    <source>
        <dbReference type="EMBL" id="KWX10239.1"/>
    </source>
</evidence>
<sequence>MNVLDVVLVIAALSFAISGYRQGFIVGVLSFAGFLGGGMVGLLLLPRVLERFFEPGLTSSIAAILIVFAAATIMQVFATYVGGQLKRYITWHPARLVDATAGGLAGAVSLLLVAWFIGTAVASASLPVVSRQVRESEVLTAISRVMPPGADSWFASFSQLLDRNGFPQVFGPYSQERIVQVPPPDERVLATPAVRRAQHSIVKVLGTARECSREIEGTGFVYAPRRVMTNAHVVAGVRNPVVLVRGERP</sequence>
<dbReference type="SUPFAM" id="SSF50494">
    <property type="entry name" value="Trypsin-like serine proteases"/>
    <property type="match status" value="1"/>
</dbReference>
<keyword evidence="4 5" id="KW-0472">Membrane</keyword>
<keyword evidence="2 5" id="KW-0812">Transmembrane</keyword>
<reference evidence="7" key="1">
    <citation type="submission" date="2015-02" db="EMBL/GenBank/DDBJ databases">
        <title>Physiological reanalysis, assessment of diazotrophy, and genome sequences of multiple isolates of Streptomyces thermoautotrophicus.</title>
        <authorList>
            <person name="MacKellar D.C."/>
            <person name="Lieber L."/>
            <person name="Norman J."/>
            <person name="Bolger A."/>
            <person name="Tobin C."/>
            <person name="Murray J.W."/>
            <person name="Friesen M."/>
            <person name="Prell J."/>
        </authorList>
    </citation>
    <scope>NUCLEOTIDE SEQUENCE [LARGE SCALE GENOMIC DNA]</scope>
    <source>
        <strain evidence="7">UBT1</strain>
    </source>
</reference>
<dbReference type="GO" id="GO:0009403">
    <property type="term" value="P:toxin biosynthetic process"/>
    <property type="evidence" value="ECO:0007669"/>
    <property type="project" value="InterPro"/>
</dbReference>
<dbReference type="Proteomes" id="UP000070598">
    <property type="component" value="Unassembled WGS sequence"/>
</dbReference>
<dbReference type="AlphaFoldDB" id="A0A132NJC5"/>
<feature type="transmembrane region" description="Helical" evidence="5">
    <location>
        <begin position="31"/>
        <end position="49"/>
    </location>
</feature>
<dbReference type="InterPro" id="IPR047680">
    <property type="entry name" value="MarP-like"/>
</dbReference>
<evidence type="ECO:0000313" key="7">
    <source>
        <dbReference type="Proteomes" id="UP000070598"/>
    </source>
</evidence>
<feature type="transmembrane region" description="Helical" evidence="5">
    <location>
        <begin position="101"/>
        <end position="126"/>
    </location>
</feature>
<comment type="caution">
    <text evidence="6">The sequence shown here is derived from an EMBL/GenBank/DDBJ whole genome shotgun (WGS) entry which is preliminary data.</text>
</comment>
<dbReference type="GO" id="GO:0016020">
    <property type="term" value="C:membrane"/>
    <property type="evidence" value="ECO:0007669"/>
    <property type="project" value="UniProtKB-SubCell"/>
</dbReference>
<protein>
    <submittedName>
        <fullName evidence="6">Colicin V synthesis protein</fullName>
    </submittedName>
</protein>
<dbReference type="EMBL" id="JYIK01000570">
    <property type="protein sequence ID" value="KWX10239.1"/>
    <property type="molecule type" value="Genomic_DNA"/>
</dbReference>
<proteinExistence type="predicted"/>
<dbReference type="InterPro" id="IPR009003">
    <property type="entry name" value="Peptidase_S1_PA"/>
</dbReference>
<evidence type="ECO:0000256" key="3">
    <source>
        <dbReference type="ARBA" id="ARBA00022989"/>
    </source>
</evidence>
<dbReference type="RefSeq" id="WP_158013417.1">
    <property type="nucleotide sequence ID" value="NZ_JYIK01000570.1"/>
</dbReference>
<dbReference type="NCBIfam" id="NF033740">
    <property type="entry name" value="MarP_fam_protase"/>
    <property type="match status" value="1"/>
</dbReference>
<evidence type="ECO:0000256" key="2">
    <source>
        <dbReference type="ARBA" id="ARBA00022692"/>
    </source>
</evidence>
<comment type="subcellular location">
    <subcellularLocation>
        <location evidence="1">Membrane</location>
        <topology evidence="1">Multi-pass membrane protein</topology>
    </subcellularLocation>
</comment>
<evidence type="ECO:0000256" key="1">
    <source>
        <dbReference type="ARBA" id="ARBA00004141"/>
    </source>
</evidence>
<gene>
    <name evidence="6" type="ORF">TR74_04820</name>
</gene>
<dbReference type="Gene3D" id="2.40.10.10">
    <property type="entry name" value="Trypsin-like serine proteases"/>
    <property type="match status" value="1"/>
</dbReference>